<dbReference type="EMBL" id="JACVVX010000006">
    <property type="protein sequence ID" value="MBD0416569.1"/>
    <property type="molecule type" value="Genomic_DNA"/>
</dbReference>
<proteinExistence type="predicted"/>
<keyword evidence="1" id="KW-1133">Transmembrane helix</keyword>
<keyword evidence="3" id="KW-1185">Reference proteome</keyword>
<sequence>MDDRRETGDSLRDAPPRRIRIFGREIAMPQSRGLRIAIGVLLIFCGFFGFLPILGFWMIPVGVLVLSYEFAMIRRYRRRTAVWWARRKRPSE</sequence>
<dbReference type="RefSeq" id="WP_188166010.1">
    <property type="nucleotide sequence ID" value="NZ_JACVVX010000006.1"/>
</dbReference>
<keyword evidence="1" id="KW-0472">Membrane</keyword>
<gene>
    <name evidence="2" type="ORF">ICI42_18095</name>
</gene>
<dbReference type="AlphaFoldDB" id="A0A8J6PKB1"/>
<accession>A0A8J6PKB1</accession>
<evidence type="ECO:0000313" key="3">
    <source>
        <dbReference type="Proteomes" id="UP000643405"/>
    </source>
</evidence>
<dbReference type="Proteomes" id="UP000643405">
    <property type="component" value="Unassembled WGS sequence"/>
</dbReference>
<evidence type="ECO:0000256" key="1">
    <source>
        <dbReference type="SAM" id="Phobius"/>
    </source>
</evidence>
<protein>
    <submittedName>
        <fullName evidence="2">Uncharacterized protein</fullName>
    </submittedName>
</protein>
<reference evidence="2" key="1">
    <citation type="submission" date="2020-09" db="EMBL/GenBank/DDBJ databases">
        <title>Genome seq and assembly of Tianweitania sp.</title>
        <authorList>
            <person name="Chhetri G."/>
        </authorList>
    </citation>
    <scope>NUCLEOTIDE SEQUENCE</scope>
    <source>
        <strain evidence="2">Rool2</strain>
    </source>
</reference>
<evidence type="ECO:0000313" key="2">
    <source>
        <dbReference type="EMBL" id="MBD0416569.1"/>
    </source>
</evidence>
<comment type="caution">
    <text evidence="2">The sequence shown here is derived from an EMBL/GenBank/DDBJ whole genome shotgun (WGS) entry which is preliminary data.</text>
</comment>
<name>A0A8J6PKB1_9HYPH</name>
<keyword evidence="1" id="KW-0812">Transmembrane</keyword>
<feature type="transmembrane region" description="Helical" evidence="1">
    <location>
        <begin position="36"/>
        <end position="68"/>
    </location>
</feature>
<organism evidence="2 3">
    <name type="scientific">Oryzicola mucosus</name>
    <dbReference type="NCBI Taxonomy" id="2767425"/>
    <lineage>
        <taxon>Bacteria</taxon>
        <taxon>Pseudomonadati</taxon>
        <taxon>Pseudomonadota</taxon>
        <taxon>Alphaproteobacteria</taxon>
        <taxon>Hyphomicrobiales</taxon>
        <taxon>Phyllobacteriaceae</taxon>
        <taxon>Oryzicola</taxon>
    </lineage>
</organism>